<dbReference type="Proteomes" id="UP000001460">
    <property type="component" value="Unassembled WGS sequence"/>
</dbReference>
<reference evidence="1" key="1">
    <citation type="submission" date="2008-06" db="EMBL/GenBank/DDBJ databases">
        <authorList>
            <person name="Lorenzi H."/>
            <person name="Inman J."/>
            <person name="Miller J."/>
            <person name="Schobel S."/>
            <person name="Amedeo P."/>
            <person name="Caler E.V."/>
            <person name="da Silva J."/>
        </authorList>
    </citation>
    <scope>NUCLEOTIDE SEQUENCE [LARGE SCALE GENOMIC DNA]</scope>
    <source>
        <strain evidence="1">RN66</strain>
    </source>
</reference>
<keyword evidence="2" id="KW-1185">Reference proteome</keyword>
<dbReference type="OrthoDB" id="343822at2759"/>
<dbReference type="GeneID" id="6994419"/>
<dbReference type="OMA" id="EYHTEIL"/>
<accession>B6A9W8</accession>
<name>B6A9W8_CRYMR</name>
<evidence type="ECO:0000313" key="2">
    <source>
        <dbReference type="Proteomes" id="UP000001460"/>
    </source>
</evidence>
<protein>
    <submittedName>
        <fullName evidence="1">Uncharacterized protein</fullName>
    </submittedName>
</protein>
<dbReference type="VEuPathDB" id="CryptoDB:CMU_040780"/>
<evidence type="ECO:0000313" key="1">
    <source>
        <dbReference type="EMBL" id="EEA05009.1"/>
    </source>
</evidence>
<organism evidence="1 2">
    <name type="scientific">Cryptosporidium muris (strain RN66)</name>
    <dbReference type="NCBI Taxonomy" id="441375"/>
    <lineage>
        <taxon>Eukaryota</taxon>
        <taxon>Sar</taxon>
        <taxon>Alveolata</taxon>
        <taxon>Apicomplexa</taxon>
        <taxon>Conoidasida</taxon>
        <taxon>Coccidia</taxon>
        <taxon>Eucoccidiorida</taxon>
        <taxon>Eimeriorina</taxon>
        <taxon>Cryptosporidiidae</taxon>
        <taxon>Cryptosporidium</taxon>
    </lineage>
</organism>
<sequence>MMATTERQSKKYSKALKRECNGFVLDLPLFINELDSSISNLLGSKLSFFCEFAPPSNLHVSSNDIVVATPQGYYNEEQLKQLALIIDKIRGLSELKLCRYFEISIDIKSHDVLAGLDYFLLDSNSSSYFQNKEVIEDKQTNSYYQKLLRESNSKHIETTLQQVFDENIKNKISTIHDLMDHFIHRTQELIANSKVRLEEKSININNILSEIQNKVILREKKVKDLNNLAWKILEHYSDVGDELLELEPSESNTASAFKPTNDEYHTEILTLDEALKRRISHGGFGLPEDFGNPQKLLQLGEFPGAPHNMDAVKNDHLKYRGSSTSHFKVVNQSKSSLWDPIQKKIYSIHDLYHNYDNKYKETIHPATNKLLLIQNRGEVPFKRETSLIHRNRKVKKYDPIIEYGRHSIQAKISKNHKIDFKDHYPTVFSYLGRPIPELNHHDPPHITRRAIIDSIKLSMSTDASRNIIWQSYGRPLPPRHIQESNKLENSKLECYSPLEHTYADSQIVGADVYYVLV</sequence>
<proteinExistence type="predicted"/>
<dbReference type="EMBL" id="DS989726">
    <property type="protein sequence ID" value="EEA05009.1"/>
    <property type="molecule type" value="Genomic_DNA"/>
</dbReference>
<dbReference type="RefSeq" id="XP_002139358.1">
    <property type="nucleotide sequence ID" value="XM_002139322.1"/>
</dbReference>
<dbReference type="AlphaFoldDB" id="B6A9W8"/>
<gene>
    <name evidence="1" type="ORF">CMU_040780</name>
</gene>